<evidence type="ECO:0008006" key="6">
    <source>
        <dbReference type="Google" id="ProtNLM"/>
    </source>
</evidence>
<keyword evidence="5" id="KW-1185">Reference proteome</keyword>
<feature type="coiled-coil region" evidence="1">
    <location>
        <begin position="188"/>
        <end position="215"/>
    </location>
</feature>
<dbReference type="InterPro" id="IPR048366">
    <property type="entry name" value="TNP-like_GBD"/>
</dbReference>
<reference evidence="4" key="1">
    <citation type="submission" date="2022-12" db="EMBL/GenBank/DDBJ databases">
        <title>Chromosome-level genome assembly of the bean flower thrips Megalurothrips usitatus.</title>
        <authorList>
            <person name="Ma L."/>
            <person name="Liu Q."/>
            <person name="Li H."/>
            <person name="Cai W."/>
        </authorList>
    </citation>
    <scope>NUCLEOTIDE SEQUENCE</scope>
    <source>
        <strain evidence="4">Cailab_2022a</strain>
    </source>
</reference>
<evidence type="ECO:0000313" key="4">
    <source>
        <dbReference type="EMBL" id="KAJ1531351.1"/>
    </source>
</evidence>
<comment type="caution">
    <text evidence="4">The sequence shown here is derived from an EMBL/GenBank/DDBJ whole genome shotgun (WGS) entry which is preliminary data.</text>
</comment>
<keyword evidence="1" id="KW-0175">Coiled coil</keyword>
<accession>A0AAV7XXW4</accession>
<organism evidence="4 5">
    <name type="scientific">Megalurothrips usitatus</name>
    <name type="common">bean blossom thrips</name>
    <dbReference type="NCBI Taxonomy" id="439358"/>
    <lineage>
        <taxon>Eukaryota</taxon>
        <taxon>Metazoa</taxon>
        <taxon>Ecdysozoa</taxon>
        <taxon>Arthropoda</taxon>
        <taxon>Hexapoda</taxon>
        <taxon>Insecta</taxon>
        <taxon>Pterygota</taxon>
        <taxon>Neoptera</taxon>
        <taxon>Paraneoptera</taxon>
        <taxon>Thysanoptera</taxon>
        <taxon>Terebrantia</taxon>
        <taxon>Thripoidea</taxon>
        <taxon>Thripidae</taxon>
        <taxon>Megalurothrips</taxon>
    </lineage>
</organism>
<name>A0AAV7XXW4_9NEOP</name>
<dbReference type="Pfam" id="PF21788">
    <property type="entry name" value="TNP-like_GBD"/>
    <property type="match status" value="1"/>
</dbReference>
<feature type="domain" description="Transposable element P transposase-like GTP-binding insertion" evidence="3">
    <location>
        <begin position="490"/>
        <end position="570"/>
    </location>
</feature>
<gene>
    <name evidence="4" type="ORF">ONE63_000035</name>
</gene>
<dbReference type="Proteomes" id="UP001075354">
    <property type="component" value="Chromosome 1"/>
</dbReference>
<sequence>MDARQKLFFMLPDYFLPIVDHKKMYIVMLGRRESKAVQREIVIECSGLVKIKVHGRDYPIENVISGVRDHIPFSKETVNHFVDRAIEIVNKVRLLEICAGMDKVQYRDAWPHCHGGAADNDVYKECRYKETCRSTACKLLVTAGKWRCPECQKLQPPLKRKLESTKAENPDVNTNTRYLTEKQKDIRLSTKQKNIRLKNQKIERLEKKLQHMIEKEGVAVEKKLSDDIRGILQDAPMSSTQSLFLQQQIKAVTCKKSCGMRWHPVLIRFALSIYLKAPGAYKDLCEGGFLKLPSSRTLFDYSHVSKIEEGIDKTVIESVAKQAGEASVSTHQKQYHVVMVDEMHISKNIAIQKSTGEVIGFKNLDEIDQELAVIESYLDDPEKPVEKELASKVMSFMVKGVSSKLKHVVASYPVCNPSPNQMYSWAWEVIGALERSGVMVVALVCDGCAINRKFIKLHKPVTVLPGDIVFDTINKFVPDRVLYFFSDVPHLLKTTRNAFYNSRKNKKSTRILKKGGQFIVWETIIRLYLAKKGKTLRKSYKLNAQNVFPDSYSRMKVKPAAEVLSHTVACDKVGLAPQRQLNLLKESITGSIF</sequence>
<evidence type="ECO:0000259" key="2">
    <source>
        <dbReference type="Pfam" id="PF21787"/>
    </source>
</evidence>
<dbReference type="Pfam" id="PF21787">
    <property type="entry name" value="TNP-like_RNaseH_N"/>
    <property type="match status" value="1"/>
</dbReference>
<protein>
    <recommendedName>
        <fullName evidence="6">Transposable element P transposase</fullName>
    </recommendedName>
</protein>
<dbReference type="AlphaFoldDB" id="A0AAV7XXW4"/>
<evidence type="ECO:0000256" key="1">
    <source>
        <dbReference type="SAM" id="Coils"/>
    </source>
</evidence>
<dbReference type="EMBL" id="JAPTSV010000001">
    <property type="protein sequence ID" value="KAJ1531351.1"/>
    <property type="molecule type" value="Genomic_DNA"/>
</dbReference>
<evidence type="ECO:0000259" key="3">
    <source>
        <dbReference type="Pfam" id="PF21788"/>
    </source>
</evidence>
<feature type="domain" description="Transposable element P transposase-like RNase H" evidence="2">
    <location>
        <begin position="308"/>
        <end position="457"/>
    </location>
</feature>
<proteinExistence type="predicted"/>
<evidence type="ECO:0000313" key="5">
    <source>
        <dbReference type="Proteomes" id="UP001075354"/>
    </source>
</evidence>
<dbReference type="InterPro" id="IPR048365">
    <property type="entry name" value="TNP-like_RNaseH_N"/>
</dbReference>